<dbReference type="PANTHER" id="PTHR10333">
    <property type="entry name" value="INHIBITOR OF GROWTH PROTEIN"/>
    <property type="match status" value="1"/>
</dbReference>
<evidence type="ECO:0000256" key="4">
    <source>
        <dbReference type="ARBA" id="ARBA00022771"/>
    </source>
</evidence>
<dbReference type="SUPFAM" id="SSF57903">
    <property type="entry name" value="FYVE/PHD zinc finger"/>
    <property type="match status" value="1"/>
</dbReference>
<evidence type="ECO:0000256" key="1">
    <source>
        <dbReference type="ARBA" id="ARBA00004123"/>
    </source>
</evidence>
<organism evidence="8 9">
    <name type="scientific">Priapulus caudatus</name>
    <name type="common">Priapulid worm</name>
    <dbReference type="NCBI Taxonomy" id="37621"/>
    <lineage>
        <taxon>Eukaryota</taxon>
        <taxon>Metazoa</taxon>
        <taxon>Ecdysozoa</taxon>
        <taxon>Scalidophora</taxon>
        <taxon>Priapulida</taxon>
        <taxon>Priapulimorpha</taxon>
        <taxon>Priapulimorphida</taxon>
        <taxon>Priapulidae</taxon>
        <taxon>Priapulus</taxon>
    </lineage>
</organism>
<dbReference type="Proteomes" id="UP000695022">
    <property type="component" value="Unplaced"/>
</dbReference>
<keyword evidence="3" id="KW-0479">Metal-binding</keyword>
<dbReference type="RefSeq" id="XP_014672567.1">
    <property type="nucleotide sequence ID" value="XM_014817081.1"/>
</dbReference>
<dbReference type="InterPro" id="IPR013083">
    <property type="entry name" value="Znf_RING/FYVE/PHD"/>
</dbReference>
<keyword evidence="6" id="KW-0539">Nucleus</keyword>
<keyword evidence="5" id="KW-0862">Zinc</keyword>
<dbReference type="SMART" id="SM00249">
    <property type="entry name" value="PHD"/>
    <property type="match status" value="1"/>
</dbReference>
<evidence type="ECO:0000256" key="6">
    <source>
        <dbReference type="ARBA" id="ARBA00023242"/>
    </source>
</evidence>
<feature type="domain" description="Zinc finger PHD-type" evidence="7">
    <location>
        <begin position="285"/>
        <end position="334"/>
    </location>
</feature>
<gene>
    <name evidence="9" type="primary">LOC106813035</name>
</gene>
<comment type="subcellular location">
    <subcellularLocation>
        <location evidence="1">Nucleus</location>
    </subcellularLocation>
</comment>
<dbReference type="InterPro" id="IPR028651">
    <property type="entry name" value="ING_fam"/>
</dbReference>
<dbReference type="Pfam" id="PF20231">
    <property type="entry name" value="DUF6589"/>
    <property type="match status" value="1"/>
</dbReference>
<dbReference type="InterPro" id="IPR046496">
    <property type="entry name" value="DUF6589"/>
</dbReference>
<comment type="similarity">
    <text evidence="2">Belongs to the ING family.</text>
</comment>
<keyword evidence="4" id="KW-0863">Zinc-finger</keyword>
<keyword evidence="8" id="KW-1185">Reference proteome</keyword>
<dbReference type="InterPro" id="IPR011011">
    <property type="entry name" value="Znf_FYVE_PHD"/>
</dbReference>
<dbReference type="Gene3D" id="3.30.40.10">
    <property type="entry name" value="Zinc/RING finger domain, C3HC4 (zinc finger)"/>
    <property type="match status" value="1"/>
</dbReference>
<evidence type="ECO:0000259" key="7">
    <source>
        <dbReference type="SMART" id="SM00249"/>
    </source>
</evidence>
<dbReference type="PANTHER" id="PTHR10333:SF107">
    <property type="entry name" value="ING FAMILY MEMBER LSY-13"/>
    <property type="match status" value="1"/>
</dbReference>
<name>A0ABM1EK46_PRICU</name>
<evidence type="ECO:0000256" key="2">
    <source>
        <dbReference type="ARBA" id="ARBA00010210"/>
    </source>
</evidence>
<protein>
    <submittedName>
        <fullName evidence="9">Uncharacterized protein LOC106813035</fullName>
    </submittedName>
</protein>
<evidence type="ECO:0000313" key="8">
    <source>
        <dbReference type="Proteomes" id="UP000695022"/>
    </source>
</evidence>
<evidence type="ECO:0000256" key="3">
    <source>
        <dbReference type="ARBA" id="ARBA00022723"/>
    </source>
</evidence>
<sequence>MVQAYAARDRVASMHLDDTRPDANAILNIPVQNYLPSPEDHQLLYHEYINEVQKILCAKMEAFKDVNLEPMQHPYMQELSQKSHMVPLGVIDKDETKITNMIDIVETYQQLVPLRDGKLVTTILYGDGLSCERVNDAKCARISSANPMGRLDGIEPQIQEWHRRAIHLNDIYSSLFSGKSARDKGTLFYLKSRFRHRNVSANVMHCFNYANELMRFTTEAYAVAAACSFLGLNAPDDCLPNQPSEPLELEHLLLKTAKHVVGIAFCPPDASCIINAAAEEPELKYCLCQEELEDAQMVKCENKKCRRGQWFHLKCIDLAEEDLPDGDWFCSQQCNNKKMKTAKPSATEDHKFQYSKAVLWYGLGDSVRTDAVRQGDGNRIIMHWRQDMVHFFEGHHTKYFVFGHRLLTSTGGGASERIAHQLTWNRTVNPSGLPGRNLEMDLQMEFYNKAYKESIKSAGGHITDNTVRRHGDMVGLGRSMQLLFDLQVAERRTDKRKHGQADRSPDFKDLVELLLEEE</sequence>
<dbReference type="GeneID" id="106813035"/>
<reference evidence="9" key="1">
    <citation type="submission" date="2025-08" db="UniProtKB">
        <authorList>
            <consortium name="RefSeq"/>
        </authorList>
    </citation>
    <scope>IDENTIFICATION</scope>
</reference>
<dbReference type="InterPro" id="IPR001965">
    <property type="entry name" value="Znf_PHD"/>
</dbReference>
<accession>A0ABM1EK46</accession>
<proteinExistence type="inferred from homology"/>
<evidence type="ECO:0000256" key="5">
    <source>
        <dbReference type="ARBA" id="ARBA00022833"/>
    </source>
</evidence>
<evidence type="ECO:0000313" key="9">
    <source>
        <dbReference type="RefSeq" id="XP_014672567.1"/>
    </source>
</evidence>